<dbReference type="FunFam" id="3.50.30.50:FF:000001">
    <property type="entry name" value="Kynurenine formamidase"/>
    <property type="match status" value="1"/>
</dbReference>
<evidence type="ECO:0000256" key="1">
    <source>
        <dbReference type="ARBA" id="ARBA00001947"/>
    </source>
</evidence>
<dbReference type="AlphaFoldDB" id="A0A7X5KM59"/>
<dbReference type="Pfam" id="PF04199">
    <property type="entry name" value="Cyclase"/>
    <property type="match status" value="1"/>
</dbReference>
<dbReference type="GO" id="GO:0046872">
    <property type="term" value="F:metal ion binding"/>
    <property type="evidence" value="ECO:0007669"/>
    <property type="project" value="UniProtKB-KW"/>
</dbReference>
<reference evidence="12 13" key="1">
    <citation type="submission" date="2020-01" db="EMBL/GenBank/DDBJ databases">
        <title>Anaeroalcalibacter tamaniensis gen. nov., sp. nov., moderately halophilic strictly anaerobic fermenter bacterium from mud volcano of Taman peninsula.</title>
        <authorList>
            <person name="Frolova A."/>
            <person name="Merkel A.Y."/>
            <person name="Slobodkin A.I."/>
        </authorList>
    </citation>
    <scope>NUCLEOTIDE SEQUENCE [LARGE SCALE GENOMIC DNA]</scope>
    <source>
        <strain evidence="12 13">F-3ap</strain>
    </source>
</reference>
<proteinExistence type="predicted"/>
<dbReference type="PANTHER" id="PTHR31118:SF12">
    <property type="entry name" value="CYCLASE-LIKE PROTEIN 2"/>
    <property type="match status" value="1"/>
</dbReference>
<evidence type="ECO:0000256" key="5">
    <source>
        <dbReference type="ARBA" id="ARBA00014889"/>
    </source>
</evidence>
<keyword evidence="6" id="KW-0479">Metal-binding</keyword>
<evidence type="ECO:0000256" key="10">
    <source>
        <dbReference type="ARBA" id="ARBA00048496"/>
    </source>
</evidence>
<evidence type="ECO:0000256" key="3">
    <source>
        <dbReference type="ARBA" id="ARBA00011738"/>
    </source>
</evidence>
<comment type="subunit">
    <text evidence="3">Homodimer.</text>
</comment>
<evidence type="ECO:0000256" key="11">
    <source>
        <dbReference type="ARBA" id="ARBA00060547"/>
    </source>
</evidence>
<protein>
    <recommendedName>
        <fullName evidence="5">Kynurenine formamidase</fullName>
        <ecNumber evidence="4">3.5.1.9</ecNumber>
    </recommendedName>
</protein>
<evidence type="ECO:0000256" key="6">
    <source>
        <dbReference type="ARBA" id="ARBA00022723"/>
    </source>
</evidence>
<dbReference type="GO" id="GO:0019441">
    <property type="term" value="P:L-tryptophan catabolic process to kynurenine"/>
    <property type="evidence" value="ECO:0007669"/>
    <property type="project" value="InterPro"/>
</dbReference>
<keyword evidence="7" id="KW-0378">Hydrolase</keyword>
<dbReference type="Proteomes" id="UP000461585">
    <property type="component" value="Unassembled WGS sequence"/>
</dbReference>
<comment type="pathway">
    <text evidence="11">Amino-acid degradation; L-tryptophan degradation via kynurenine pathway; L-kynurenine from L-tryptophan: step 2/2.</text>
</comment>
<comment type="catalytic activity">
    <reaction evidence="10">
        <text>N-formyl-L-kynurenine + H2O = L-kynurenine + formate + H(+)</text>
        <dbReference type="Rhea" id="RHEA:13009"/>
        <dbReference type="ChEBI" id="CHEBI:15377"/>
        <dbReference type="ChEBI" id="CHEBI:15378"/>
        <dbReference type="ChEBI" id="CHEBI:15740"/>
        <dbReference type="ChEBI" id="CHEBI:57959"/>
        <dbReference type="ChEBI" id="CHEBI:58629"/>
        <dbReference type="EC" id="3.5.1.9"/>
    </reaction>
</comment>
<evidence type="ECO:0000256" key="2">
    <source>
        <dbReference type="ARBA" id="ARBA00002204"/>
    </source>
</evidence>
<dbReference type="Gene3D" id="3.50.30.50">
    <property type="entry name" value="Putative cyclase"/>
    <property type="match status" value="1"/>
</dbReference>
<evidence type="ECO:0000313" key="12">
    <source>
        <dbReference type="EMBL" id="NDL67606.1"/>
    </source>
</evidence>
<keyword evidence="13" id="KW-1185">Reference proteome</keyword>
<dbReference type="RefSeq" id="WP_162370332.1">
    <property type="nucleotide sequence ID" value="NZ_JAAEEH010000017.1"/>
</dbReference>
<name>A0A7X5KM59_9FIRM</name>
<organism evidence="12 13">
    <name type="scientific">Anaerotalea alkaliphila</name>
    <dbReference type="NCBI Taxonomy" id="2662126"/>
    <lineage>
        <taxon>Bacteria</taxon>
        <taxon>Bacillati</taxon>
        <taxon>Bacillota</taxon>
        <taxon>Clostridia</taxon>
        <taxon>Eubacteriales</taxon>
        <taxon>Anaerotalea</taxon>
    </lineage>
</organism>
<comment type="function">
    <text evidence="2">Catalyzes the hydrolysis of N-formyl-L-kynurenine to L-kynurenine, the second step in the kynurenine pathway of tryptophan degradation.</text>
</comment>
<dbReference type="EC" id="3.5.1.9" evidence="4"/>
<dbReference type="EMBL" id="JAAEEH010000017">
    <property type="protein sequence ID" value="NDL67606.1"/>
    <property type="molecule type" value="Genomic_DNA"/>
</dbReference>
<evidence type="ECO:0000256" key="9">
    <source>
        <dbReference type="ARBA" id="ARBA00023079"/>
    </source>
</evidence>
<evidence type="ECO:0000256" key="8">
    <source>
        <dbReference type="ARBA" id="ARBA00022833"/>
    </source>
</evidence>
<dbReference type="SUPFAM" id="SSF102198">
    <property type="entry name" value="Putative cyclase"/>
    <property type="match status" value="1"/>
</dbReference>
<sequence length="214" mass="24052">MKFYDVSMTIEEGMQVYKNKPEKQPRFANLANHPQNHLHETQLTMEMHCGTHIDMPLHMIPGGDVLDSFDIRTMLSRCKVFDMTGLAEPKITAEDLRGLEIREGDFLLFKTTNSLVETFVDDFVYLETSGAAYLKEKGIKGVGIDGLGIERAQKDHSTHIQLLEDGIVILEGLRLKEVPPGEYRLMALPLKIRSVEGAPVRAVLVEGDLLELFA</sequence>
<evidence type="ECO:0000256" key="7">
    <source>
        <dbReference type="ARBA" id="ARBA00022801"/>
    </source>
</evidence>
<evidence type="ECO:0000313" key="13">
    <source>
        <dbReference type="Proteomes" id="UP000461585"/>
    </source>
</evidence>
<accession>A0A7X5KM59</accession>
<dbReference type="PANTHER" id="PTHR31118">
    <property type="entry name" value="CYCLASE-LIKE PROTEIN 2"/>
    <property type="match status" value="1"/>
</dbReference>
<dbReference type="GO" id="GO:0004061">
    <property type="term" value="F:arylformamidase activity"/>
    <property type="evidence" value="ECO:0007669"/>
    <property type="project" value="UniProtKB-EC"/>
</dbReference>
<gene>
    <name evidence="12" type="ORF">GXN74_07585</name>
</gene>
<dbReference type="InterPro" id="IPR037175">
    <property type="entry name" value="KFase_sf"/>
</dbReference>
<keyword evidence="9" id="KW-0823">Tryptophan catabolism</keyword>
<comment type="cofactor">
    <cofactor evidence="1">
        <name>Zn(2+)</name>
        <dbReference type="ChEBI" id="CHEBI:29105"/>
    </cofactor>
</comment>
<evidence type="ECO:0000256" key="4">
    <source>
        <dbReference type="ARBA" id="ARBA00012930"/>
    </source>
</evidence>
<comment type="caution">
    <text evidence="12">The sequence shown here is derived from an EMBL/GenBank/DDBJ whole genome shotgun (WGS) entry which is preliminary data.</text>
</comment>
<keyword evidence="8" id="KW-0862">Zinc</keyword>
<dbReference type="InterPro" id="IPR007325">
    <property type="entry name" value="KFase/CYL"/>
</dbReference>